<dbReference type="Proteomes" id="UP000234323">
    <property type="component" value="Unassembled WGS sequence"/>
</dbReference>
<evidence type="ECO:0000256" key="1">
    <source>
        <dbReference type="SAM" id="MobiDB-lite"/>
    </source>
</evidence>
<comment type="caution">
    <text evidence="2">The sequence shown here is derived from an EMBL/GenBank/DDBJ whole genome shotgun (WGS) entry which is preliminary data.</text>
</comment>
<protein>
    <recommendedName>
        <fullName evidence="4">Restriction endonuclease domain-containing protein</fullName>
    </recommendedName>
</protein>
<dbReference type="VEuPathDB" id="FungiDB:FUN_016571"/>
<dbReference type="VEuPathDB" id="FungiDB:RhiirA1_409985"/>
<name>A0A2I1G436_9GLOM</name>
<evidence type="ECO:0000313" key="3">
    <source>
        <dbReference type="Proteomes" id="UP000234323"/>
    </source>
</evidence>
<keyword evidence="3" id="KW-1185">Reference proteome</keyword>
<proteinExistence type="predicted"/>
<evidence type="ECO:0008006" key="4">
    <source>
        <dbReference type="Google" id="ProtNLM"/>
    </source>
</evidence>
<dbReference type="EMBL" id="LLXI01000148">
    <property type="protein sequence ID" value="PKY41402.1"/>
    <property type="molecule type" value="Genomic_DNA"/>
</dbReference>
<feature type="region of interest" description="Disordered" evidence="1">
    <location>
        <begin position="158"/>
        <end position="188"/>
    </location>
</feature>
<dbReference type="AlphaFoldDB" id="A0A2I1G436"/>
<dbReference type="VEuPathDB" id="FungiDB:RhiirFUN_013298"/>
<organism evidence="2 3">
    <name type="scientific">Rhizophagus irregularis</name>
    <dbReference type="NCBI Taxonomy" id="588596"/>
    <lineage>
        <taxon>Eukaryota</taxon>
        <taxon>Fungi</taxon>
        <taxon>Fungi incertae sedis</taxon>
        <taxon>Mucoromycota</taxon>
        <taxon>Glomeromycotina</taxon>
        <taxon>Glomeromycetes</taxon>
        <taxon>Glomerales</taxon>
        <taxon>Glomeraceae</taxon>
        <taxon>Rhizophagus</taxon>
    </lineage>
</organism>
<evidence type="ECO:0000313" key="2">
    <source>
        <dbReference type="EMBL" id="PKY41402.1"/>
    </source>
</evidence>
<reference evidence="2 3" key="1">
    <citation type="submission" date="2015-10" db="EMBL/GenBank/DDBJ databases">
        <title>Genome analyses suggest a sexual origin of heterokaryosis in a supposedly ancient asexual fungus.</title>
        <authorList>
            <person name="Ropars J."/>
            <person name="Sedzielewska K."/>
            <person name="Noel J."/>
            <person name="Charron P."/>
            <person name="Farinelli L."/>
            <person name="Marton T."/>
            <person name="Kruger M."/>
            <person name="Pelin A."/>
            <person name="Brachmann A."/>
            <person name="Corradi N."/>
        </authorList>
    </citation>
    <scope>NUCLEOTIDE SEQUENCE [LARGE SCALE GENOMIC DNA]</scope>
    <source>
        <strain evidence="2 3">A4</strain>
    </source>
</reference>
<gene>
    <name evidence="2" type="ORF">RhiirA4_441268</name>
</gene>
<accession>A0A2I1G436</accession>
<sequence>MTYQNHNNSQKKKYQLPKIKVIPIKFFTPRDLKIFITASPENIDVESVSSDADEIVEFRSLWWEKGIFHPKAKWEEEKLPYTLVKSVSLEEYELRVDKFNVHGCWDWKENKVIVYEWPSKVHETIIGELTYQILRQFDAIHGTPAHMSSMGAVRTRADNTGHESDATFRPPKPPVRPPHGSDGEDEPWPNVVLEVAYSESEGDVLKKVQQFWLKNHSRVHDVIVVKIDYVAPGETPTRMQAWHFCVSDRTRNADIVARTYFEFGTHDQNGRPLNIQQGTCVININLDCFYHGTFPRITIPRNQVPDPIQLDFLLLRNCFLRASASIRMGF</sequence>